<keyword evidence="1" id="KW-1133">Transmembrane helix</keyword>
<feature type="transmembrane region" description="Helical" evidence="1">
    <location>
        <begin position="12"/>
        <end position="35"/>
    </location>
</feature>
<accession>A0ABP8I3M0</accession>
<comment type="caution">
    <text evidence="2">The sequence shown here is derived from an EMBL/GenBank/DDBJ whole genome shotgun (WGS) entry which is preliminary data.</text>
</comment>
<sequence>MKPIIFFRKFHKWLGLIIGLQLLLWVVGGFVMSFFDIEEVRGEHRIAMQAQADLTQPVPVTVNQAVQTTNLAPKKVQLKSWLGKPVWLISNDQQQSIVDAHTGDLISPLDESLARDVAMADYSGDDAIKEVRLIEEPLGEVRGKALPLWQVTFSDNEETRLYVSQHSGEVVARRNDTWRLFDFFWMLHIMDYKDRTDFNNPLLIIAALLAILMSLSGLYLVIKLIFLKSKRPR</sequence>
<feature type="transmembrane region" description="Helical" evidence="1">
    <location>
        <begin position="202"/>
        <end position="226"/>
    </location>
</feature>
<gene>
    <name evidence="2" type="ORF">GCM10023150_16770</name>
</gene>
<dbReference type="EMBL" id="BAABFU010000002">
    <property type="protein sequence ID" value="GAA4350732.1"/>
    <property type="molecule type" value="Genomic_DNA"/>
</dbReference>
<organism evidence="2 3">
    <name type="scientific">Kangiella taiwanensis</name>
    <dbReference type="NCBI Taxonomy" id="1079179"/>
    <lineage>
        <taxon>Bacteria</taxon>
        <taxon>Pseudomonadati</taxon>
        <taxon>Pseudomonadota</taxon>
        <taxon>Gammaproteobacteria</taxon>
        <taxon>Kangiellales</taxon>
        <taxon>Kangiellaceae</taxon>
        <taxon>Kangiella</taxon>
    </lineage>
</organism>
<evidence type="ECO:0000313" key="2">
    <source>
        <dbReference type="EMBL" id="GAA4350732.1"/>
    </source>
</evidence>
<name>A0ABP8I3M0_9GAMM</name>
<evidence type="ECO:0000313" key="3">
    <source>
        <dbReference type="Proteomes" id="UP001501294"/>
    </source>
</evidence>
<keyword evidence="1" id="KW-0812">Transmembrane</keyword>
<reference evidence="3" key="1">
    <citation type="journal article" date="2019" name="Int. J. Syst. Evol. Microbiol.">
        <title>The Global Catalogue of Microorganisms (GCM) 10K type strain sequencing project: providing services to taxonomists for standard genome sequencing and annotation.</title>
        <authorList>
            <consortium name="The Broad Institute Genomics Platform"/>
            <consortium name="The Broad Institute Genome Sequencing Center for Infectious Disease"/>
            <person name="Wu L."/>
            <person name="Ma J."/>
        </authorList>
    </citation>
    <scope>NUCLEOTIDE SEQUENCE [LARGE SCALE GENOMIC DNA]</scope>
    <source>
        <strain evidence="3">JCM 17727</strain>
    </source>
</reference>
<protein>
    <recommendedName>
        <fullName evidence="4">PepSY domain-containing protein</fullName>
    </recommendedName>
</protein>
<dbReference type="Proteomes" id="UP001501294">
    <property type="component" value="Unassembled WGS sequence"/>
</dbReference>
<evidence type="ECO:0000256" key="1">
    <source>
        <dbReference type="SAM" id="Phobius"/>
    </source>
</evidence>
<dbReference type="InterPro" id="IPR005625">
    <property type="entry name" value="PepSY-ass_TM"/>
</dbReference>
<keyword evidence="3" id="KW-1185">Reference proteome</keyword>
<evidence type="ECO:0008006" key="4">
    <source>
        <dbReference type="Google" id="ProtNLM"/>
    </source>
</evidence>
<dbReference type="RefSeq" id="WP_223578567.1">
    <property type="nucleotide sequence ID" value="NZ_BAABFU010000002.1"/>
</dbReference>
<dbReference type="Pfam" id="PF03929">
    <property type="entry name" value="PepSY_TM"/>
    <property type="match status" value="1"/>
</dbReference>
<keyword evidence="1" id="KW-0472">Membrane</keyword>
<proteinExistence type="predicted"/>
<dbReference type="PANTHER" id="PTHR34219">
    <property type="entry name" value="IRON-REGULATED INNER MEMBRANE PROTEIN-RELATED"/>
    <property type="match status" value="1"/>
</dbReference>